<protein>
    <submittedName>
        <fullName evidence="2">YolD-like family protein</fullName>
    </submittedName>
</protein>
<dbReference type="EMBL" id="VVZA01000028">
    <property type="protein sequence ID" value="KAA5401842.1"/>
    <property type="molecule type" value="Genomic_DNA"/>
</dbReference>
<organism evidence="2 3">
    <name type="scientific">Phocaeicola dorei</name>
    <dbReference type="NCBI Taxonomy" id="357276"/>
    <lineage>
        <taxon>Bacteria</taxon>
        <taxon>Pseudomonadati</taxon>
        <taxon>Bacteroidota</taxon>
        <taxon>Bacteroidia</taxon>
        <taxon>Bacteroidales</taxon>
        <taxon>Bacteroidaceae</taxon>
        <taxon>Phocaeicola</taxon>
    </lineage>
</organism>
<proteinExistence type="predicted"/>
<name>A0A4Q5HL44_9BACT</name>
<gene>
    <name evidence="2" type="ORF">F2Y51_20560</name>
    <name evidence="1" type="ORF">F2Y58_20835</name>
</gene>
<dbReference type="RefSeq" id="WP_013616435.1">
    <property type="nucleotide sequence ID" value="NZ_JADNBX010000001.1"/>
</dbReference>
<evidence type="ECO:0000313" key="2">
    <source>
        <dbReference type="EMBL" id="KAA5401842.1"/>
    </source>
</evidence>
<sequence length="138" mass="15333">MNHPYDDIINLPHHVSERHPQMSMYNRAAQFAPFAALTGHDSAITEAARLTEAEEELSESDAEVLNRKLAYLQSLDEKPTISVTYFVPDDKKEGGSYHTATGIVKSVEPDKGVLQFEDGTGIPVIRIKDIDGECFLTE</sequence>
<evidence type="ECO:0000313" key="3">
    <source>
        <dbReference type="Proteomes" id="UP000441162"/>
    </source>
</evidence>
<dbReference type="Proteomes" id="UP000441162">
    <property type="component" value="Unassembled WGS sequence"/>
</dbReference>
<evidence type="ECO:0000313" key="1">
    <source>
        <dbReference type="EMBL" id="KAA5393082.1"/>
    </source>
</evidence>
<dbReference type="EMBL" id="VVYY01000027">
    <property type="protein sequence ID" value="KAA5393082.1"/>
    <property type="molecule type" value="Genomic_DNA"/>
</dbReference>
<accession>A0A4Q5HL44</accession>
<dbReference type="Proteomes" id="UP000481616">
    <property type="component" value="Unassembled WGS sequence"/>
</dbReference>
<reference evidence="3 4" key="1">
    <citation type="journal article" date="2019" name="Nat. Med.">
        <title>A library of human gut bacterial isolates paired with longitudinal multiomics data enables mechanistic microbiome research.</title>
        <authorList>
            <person name="Poyet M."/>
            <person name="Groussin M."/>
            <person name="Gibbons S.M."/>
            <person name="Avila-Pacheco J."/>
            <person name="Jiang X."/>
            <person name="Kearney S.M."/>
            <person name="Perrotta A.R."/>
            <person name="Berdy B."/>
            <person name="Zhao S."/>
            <person name="Lieberman T.D."/>
            <person name="Swanson P.K."/>
            <person name="Smith M."/>
            <person name="Roesemann S."/>
            <person name="Alexander J.E."/>
            <person name="Rich S.A."/>
            <person name="Livny J."/>
            <person name="Vlamakis H."/>
            <person name="Clish C."/>
            <person name="Bullock K."/>
            <person name="Deik A."/>
            <person name="Scott J."/>
            <person name="Pierce K.A."/>
            <person name="Xavier R.J."/>
            <person name="Alm E.J."/>
        </authorList>
    </citation>
    <scope>NUCLEOTIDE SEQUENCE [LARGE SCALE GENOMIC DNA]</scope>
    <source>
        <strain evidence="1 4">BIOML-A1</strain>
        <strain evidence="2 3">BIOML-A4</strain>
    </source>
</reference>
<evidence type="ECO:0000313" key="4">
    <source>
        <dbReference type="Proteomes" id="UP000481616"/>
    </source>
</evidence>
<comment type="caution">
    <text evidence="2">The sequence shown here is derived from an EMBL/GenBank/DDBJ whole genome shotgun (WGS) entry which is preliminary data.</text>
</comment>
<dbReference type="AlphaFoldDB" id="A0A4Q5HL44"/>